<gene>
    <name evidence="6" type="ORF">DS909_09710</name>
</gene>
<dbReference type="PANTHER" id="PTHR30222">
    <property type="entry name" value="SPERMIDINE/PUTRESCINE-BINDING PERIPLASMIC PROTEIN"/>
    <property type="match status" value="1"/>
</dbReference>
<name>A0A366WZT4_9RHOB</name>
<dbReference type="AlphaFoldDB" id="A0A366WZT4"/>
<dbReference type="GO" id="GO:0042597">
    <property type="term" value="C:periplasmic space"/>
    <property type="evidence" value="ECO:0007669"/>
    <property type="project" value="UniProtKB-SubCell"/>
</dbReference>
<evidence type="ECO:0000256" key="2">
    <source>
        <dbReference type="ARBA" id="ARBA00022448"/>
    </source>
</evidence>
<evidence type="ECO:0000256" key="5">
    <source>
        <dbReference type="SAM" id="SignalP"/>
    </source>
</evidence>
<comment type="caution">
    <text evidence="6">The sequence shown here is derived from an EMBL/GenBank/DDBJ whole genome shotgun (WGS) entry which is preliminary data.</text>
</comment>
<evidence type="ECO:0000313" key="6">
    <source>
        <dbReference type="EMBL" id="RBW56141.1"/>
    </source>
</evidence>
<dbReference type="GO" id="GO:0019808">
    <property type="term" value="F:polyamine binding"/>
    <property type="evidence" value="ECO:0007669"/>
    <property type="project" value="InterPro"/>
</dbReference>
<sequence>MMKPFFLSTAAAVAIVGSAASADEIRVLNWQGYGTDLDWSVASFAESSGHTVIHEYFNSEQEMLTKLRTNPGAYDVVLINAAFTPQAQSEGLIGPIDVSMVGNLADIPANMSENVDLNAGGSLHGVPWTWGLTSFAVNTNEFKELPTSIEVFWNSDYAGKVSIRDDALEAVQFAAIATGQDINDIKDLDAVKAKLTALMPQIKTYWGSENDWNQFMAAGDLEVATFWSGSASRSMAAGLPVQFIVPQEGAIGWLDGLSIPTSSTKKDAAHAFINWMIDPEFYVKWAADGAPASANSKAAAALPDDAFNKRVLGDAEVVARVQFQRPVSTENREAYLALWQELKAAQ</sequence>
<dbReference type="SUPFAM" id="SSF53850">
    <property type="entry name" value="Periplasmic binding protein-like II"/>
    <property type="match status" value="1"/>
</dbReference>
<dbReference type="Gene3D" id="3.40.190.10">
    <property type="entry name" value="Periplasmic binding protein-like II"/>
    <property type="match status" value="2"/>
</dbReference>
<dbReference type="GO" id="GO:0015846">
    <property type="term" value="P:polyamine transport"/>
    <property type="evidence" value="ECO:0007669"/>
    <property type="project" value="InterPro"/>
</dbReference>
<evidence type="ECO:0000313" key="7">
    <source>
        <dbReference type="Proteomes" id="UP000252706"/>
    </source>
</evidence>
<proteinExistence type="predicted"/>
<accession>A0A366WZT4</accession>
<dbReference type="PRINTS" id="PR00909">
    <property type="entry name" value="SPERMDNBNDNG"/>
</dbReference>
<feature type="signal peptide" evidence="5">
    <location>
        <begin position="1"/>
        <end position="22"/>
    </location>
</feature>
<comment type="subcellular location">
    <subcellularLocation>
        <location evidence="1">Periplasm</location>
    </subcellularLocation>
</comment>
<keyword evidence="3 5" id="KW-0732">Signal</keyword>
<evidence type="ECO:0000256" key="1">
    <source>
        <dbReference type="ARBA" id="ARBA00004418"/>
    </source>
</evidence>
<dbReference type="Pfam" id="PF13416">
    <property type="entry name" value="SBP_bac_8"/>
    <property type="match status" value="1"/>
</dbReference>
<evidence type="ECO:0000256" key="4">
    <source>
        <dbReference type="ARBA" id="ARBA00022764"/>
    </source>
</evidence>
<evidence type="ECO:0000256" key="3">
    <source>
        <dbReference type="ARBA" id="ARBA00022729"/>
    </source>
</evidence>
<keyword evidence="4" id="KW-0574">Periplasm</keyword>
<feature type="chain" id="PRO_5017041051" evidence="5">
    <location>
        <begin position="23"/>
        <end position="346"/>
    </location>
</feature>
<protein>
    <submittedName>
        <fullName evidence="6">Spermidine/putrescine ABC transporter substrate-binding protein</fullName>
    </submittedName>
</protein>
<dbReference type="InterPro" id="IPR006059">
    <property type="entry name" value="SBP"/>
</dbReference>
<dbReference type="InterPro" id="IPR001188">
    <property type="entry name" value="Sperm_putr-bd"/>
</dbReference>
<dbReference type="OrthoDB" id="6776301at2"/>
<dbReference type="EMBL" id="QOCE01000027">
    <property type="protein sequence ID" value="RBW56141.1"/>
    <property type="molecule type" value="Genomic_DNA"/>
</dbReference>
<organism evidence="6 7">
    <name type="scientific">Phaeobacter gallaeciensis</name>
    <dbReference type="NCBI Taxonomy" id="60890"/>
    <lineage>
        <taxon>Bacteria</taxon>
        <taxon>Pseudomonadati</taxon>
        <taxon>Pseudomonadota</taxon>
        <taxon>Alphaproteobacteria</taxon>
        <taxon>Rhodobacterales</taxon>
        <taxon>Roseobacteraceae</taxon>
        <taxon>Phaeobacter</taxon>
    </lineage>
</organism>
<dbReference type="RefSeq" id="WP_113823255.1">
    <property type="nucleotide sequence ID" value="NZ_QOCE01000027.1"/>
</dbReference>
<dbReference type="Proteomes" id="UP000252706">
    <property type="component" value="Unassembled WGS sequence"/>
</dbReference>
<keyword evidence="2" id="KW-0813">Transport</keyword>
<dbReference type="PANTHER" id="PTHR30222:SF2">
    <property type="entry name" value="ABC TRANSPORTER SUBSTRATE-BINDING PROTEIN"/>
    <property type="match status" value="1"/>
</dbReference>
<reference evidence="6 7" key="1">
    <citation type="submission" date="2018-07" db="EMBL/GenBank/DDBJ databases">
        <title>Modular assembly of carbohydrate-degrading microbial communities in the ocean.</title>
        <authorList>
            <person name="Enke T.N."/>
            <person name="Datta M.S."/>
            <person name="Schwartzman J.A."/>
            <person name="Cermak N."/>
            <person name="Schmitz D.A."/>
            <person name="Barrere J."/>
            <person name="Cordero O.X."/>
        </authorList>
    </citation>
    <scope>NUCLEOTIDE SEQUENCE [LARGE SCALE GENOMIC DNA]</scope>
    <source>
        <strain evidence="6 7">C3M10</strain>
    </source>
</reference>